<organism evidence="3 6">
    <name type="scientific">Rotaria socialis</name>
    <dbReference type="NCBI Taxonomy" id="392032"/>
    <lineage>
        <taxon>Eukaryota</taxon>
        <taxon>Metazoa</taxon>
        <taxon>Spiralia</taxon>
        <taxon>Gnathifera</taxon>
        <taxon>Rotifera</taxon>
        <taxon>Eurotatoria</taxon>
        <taxon>Bdelloidea</taxon>
        <taxon>Philodinida</taxon>
        <taxon>Philodinidae</taxon>
        <taxon>Rotaria</taxon>
    </lineage>
</organism>
<evidence type="ECO:0000313" key="2">
    <source>
        <dbReference type="EMBL" id="CAF3344183.1"/>
    </source>
</evidence>
<dbReference type="Proteomes" id="UP000663862">
    <property type="component" value="Unassembled WGS sequence"/>
</dbReference>
<dbReference type="EMBL" id="CAJOBS010000156">
    <property type="protein sequence ID" value="CAF4509830.1"/>
    <property type="molecule type" value="Genomic_DNA"/>
</dbReference>
<dbReference type="Proteomes" id="UP000663838">
    <property type="component" value="Unassembled WGS sequence"/>
</dbReference>
<dbReference type="EMBL" id="CAJOBQ010001221">
    <property type="protein sequence ID" value="CAF4467731.1"/>
    <property type="molecule type" value="Genomic_DNA"/>
</dbReference>
<evidence type="ECO:0000313" key="3">
    <source>
        <dbReference type="EMBL" id="CAF3785673.1"/>
    </source>
</evidence>
<dbReference type="EMBL" id="CAJNYU010000247">
    <property type="protein sequence ID" value="CAF3344183.1"/>
    <property type="molecule type" value="Genomic_DNA"/>
</dbReference>
<proteinExistence type="predicted"/>
<evidence type="ECO:0000313" key="5">
    <source>
        <dbReference type="EMBL" id="CAF4509830.1"/>
    </source>
</evidence>
<gene>
    <name evidence="2" type="ORF">FME351_LOCUS3885</name>
    <name evidence="3" type="ORF">KIK155_LOCUS31589</name>
    <name evidence="5" type="ORF">TOA249_LOCUS4165</name>
    <name evidence="4" type="ORF">TSG867_LOCUS18369</name>
</gene>
<sequence length="355" mass="40678">MSSSSRHPLNLAEQQKTVDRTEDNLGPITMSNNTSCFNNYETLKEKQIVYGMAPILNQPFRVPQSYVCVQPTANSQIVNQYSSSHIVNQHQHYQLQVPLTSNVPSAYVKQAMLHSSMYPQQALMSYYHPCVNTNVMLSSSMTNLNISSTPISATTKRGRNDTSGVSELNVQERPQYYQTARIFNSRNAPNKRHCGYNQQQKESWQQNCDDQFTYDITEGRNTAESAYNNQQPSMAACRYATSRFPFSPFSIIFSQQVREKIVVDDLTKHASDNCHFELKTVAYRRGRSENNECWILIFVENSESFPFLYERNNWPTTLAGQEFTTKNSSTPPQLSLVIPAVSLQIEWEDFVHELK</sequence>
<comment type="caution">
    <text evidence="3">The sequence shown here is derived from an EMBL/GenBank/DDBJ whole genome shotgun (WGS) entry which is preliminary data.</text>
</comment>
<dbReference type="EMBL" id="CAJNYV010005856">
    <property type="protein sequence ID" value="CAF3785673.1"/>
    <property type="molecule type" value="Genomic_DNA"/>
</dbReference>
<protein>
    <submittedName>
        <fullName evidence="3">Uncharacterized protein</fullName>
    </submittedName>
</protein>
<reference evidence="3" key="1">
    <citation type="submission" date="2021-02" db="EMBL/GenBank/DDBJ databases">
        <authorList>
            <person name="Nowell W R."/>
        </authorList>
    </citation>
    <scope>NUCLEOTIDE SEQUENCE</scope>
</reference>
<dbReference type="AlphaFoldDB" id="A0A819AL30"/>
<evidence type="ECO:0000256" key="1">
    <source>
        <dbReference type="SAM" id="MobiDB-lite"/>
    </source>
</evidence>
<accession>A0A819AL30</accession>
<dbReference type="Proteomes" id="UP000663869">
    <property type="component" value="Unassembled WGS sequence"/>
</dbReference>
<dbReference type="Proteomes" id="UP000663865">
    <property type="component" value="Unassembled WGS sequence"/>
</dbReference>
<feature type="region of interest" description="Disordered" evidence="1">
    <location>
        <begin position="1"/>
        <end position="27"/>
    </location>
</feature>
<evidence type="ECO:0000313" key="6">
    <source>
        <dbReference type="Proteomes" id="UP000663865"/>
    </source>
</evidence>
<evidence type="ECO:0000313" key="4">
    <source>
        <dbReference type="EMBL" id="CAF4467731.1"/>
    </source>
</evidence>
<name>A0A819AL30_9BILA</name>
<feature type="compositionally biased region" description="Polar residues" evidence="1">
    <location>
        <begin position="1"/>
        <end position="15"/>
    </location>
</feature>